<dbReference type="OrthoDB" id="126586at2759"/>
<evidence type="ECO:0000313" key="4">
    <source>
        <dbReference type="Proteomes" id="UP000198211"/>
    </source>
</evidence>
<accession>A0A225WXK9</accession>
<comment type="caution">
    <text evidence="3">The sequence shown here is derived from an EMBL/GenBank/DDBJ whole genome shotgun (WGS) entry which is preliminary data.</text>
</comment>
<keyword evidence="2" id="KW-0732">Signal</keyword>
<keyword evidence="4" id="KW-1185">Reference proteome</keyword>
<proteinExistence type="predicted"/>
<feature type="signal peptide" evidence="2">
    <location>
        <begin position="1"/>
        <end position="20"/>
    </location>
</feature>
<dbReference type="EMBL" id="NBNE01000145">
    <property type="protein sequence ID" value="OWZ22333.1"/>
    <property type="molecule type" value="Genomic_DNA"/>
</dbReference>
<protein>
    <submittedName>
        <fullName evidence="3">RxLR effector protein</fullName>
    </submittedName>
</protein>
<keyword evidence="1" id="KW-1133">Transmembrane helix</keyword>
<feature type="transmembrane region" description="Helical" evidence="1">
    <location>
        <begin position="121"/>
        <end position="138"/>
    </location>
</feature>
<dbReference type="AlphaFoldDB" id="A0A225WXK9"/>
<evidence type="ECO:0000256" key="1">
    <source>
        <dbReference type="SAM" id="Phobius"/>
    </source>
</evidence>
<evidence type="ECO:0000256" key="2">
    <source>
        <dbReference type="SAM" id="SignalP"/>
    </source>
</evidence>
<keyword evidence="1" id="KW-0472">Membrane</keyword>
<gene>
    <name evidence="3" type="ORF">PHMEG_0002994</name>
</gene>
<feature type="chain" id="PRO_5012691567" evidence="2">
    <location>
        <begin position="21"/>
        <end position="144"/>
    </location>
</feature>
<organism evidence="3 4">
    <name type="scientific">Phytophthora megakarya</name>
    <dbReference type="NCBI Taxonomy" id="4795"/>
    <lineage>
        <taxon>Eukaryota</taxon>
        <taxon>Sar</taxon>
        <taxon>Stramenopiles</taxon>
        <taxon>Oomycota</taxon>
        <taxon>Peronosporomycetes</taxon>
        <taxon>Peronosporales</taxon>
        <taxon>Peronosporaceae</taxon>
        <taxon>Phytophthora</taxon>
    </lineage>
</organism>
<dbReference type="Proteomes" id="UP000198211">
    <property type="component" value="Unassembled WGS sequence"/>
</dbReference>
<keyword evidence="1" id="KW-0812">Transmembrane</keyword>
<name>A0A225WXK9_9STRA</name>
<reference evidence="4" key="1">
    <citation type="submission" date="2017-03" db="EMBL/GenBank/DDBJ databases">
        <title>Phytopthora megakarya and P. palmivora, two closely related causual agents of cacao black pod achieved similar genome size and gene model numbers by different mechanisms.</title>
        <authorList>
            <person name="Ali S."/>
            <person name="Shao J."/>
            <person name="Larry D.J."/>
            <person name="Kronmiller B."/>
            <person name="Shen D."/>
            <person name="Strem M.D."/>
            <person name="Melnick R.L."/>
            <person name="Guiltinan M.J."/>
            <person name="Tyler B.M."/>
            <person name="Meinhardt L.W."/>
            <person name="Bailey B.A."/>
        </authorList>
    </citation>
    <scope>NUCLEOTIDE SEQUENCE [LARGE SCALE GENOMIC DNA]</scope>
    <source>
        <strain evidence="4">zdho120</strain>
    </source>
</reference>
<evidence type="ECO:0000313" key="3">
    <source>
        <dbReference type="EMBL" id="OWZ22333.1"/>
    </source>
</evidence>
<sequence length="144" mass="16024">MRTRSVFVLLVVILITCCNGFSNSENAVEVSKQHDKSISTPFSNDNIHRNLRTAAFGSGLWSKMAGILKRNPGLNQKVEAIQKNPAQLKALEKATKNPGFSTKLREYFGFMWNKSSKRDKFFIGGTLLLIIIGIPIVFKNYGSG</sequence>